<comment type="caution">
    <text evidence="1">The sequence shown here is derived from an EMBL/GenBank/DDBJ whole genome shotgun (WGS) entry which is preliminary data.</text>
</comment>
<protein>
    <submittedName>
        <fullName evidence="1">Uncharacterized protein</fullName>
    </submittedName>
</protein>
<gene>
    <name evidence="1" type="ORF">Tco_0891223</name>
</gene>
<keyword evidence="2" id="KW-1185">Reference proteome</keyword>
<evidence type="ECO:0000313" key="1">
    <source>
        <dbReference type="EMBL" id="GJT21286.1"/>
    </source>
</evidence>
<dbReference type="Proteomes" id="UP001151760">
    <property type="component" value="Unassembled WGS sequence"/>
</dbReference>
<organism evidence="1 2">
    <name type="scientific">Tanacetum coccineum</name>
    <dbReference type="NCBI Taxonomy" id="301880"/>
    <lineage>
        <taxon>Eukaryota</taxon>
        <taxon>Viridiplantae</taxon>
        <taxon>Streptophyta</taxon>
        <taxon>Embryophyta</taxon>
        <taxon>Tracheophyta</taxon>
        <taxon>Spermatophyta</taxon>
        <taxon>Magnoliopsida</taxon>
        <taxon>eudicotyledons</taxon>
        <taxon>Gunneridae</taxon>
        <taxon>Pentapetalae</taxon>
        <taxon>asterids</taxon>
        <taxon>campanulids</taxon>
        <taxon>Asterales</taxon>
        <taxon>Asteraceae</taxon>
        <taxon>Asteroideae</taxon>
        <taxon>Anthemideae</taxon>
        <taxon>Anthemidinae</taxon>
        <taxon>Tanacetum</taxon>
    </lineage>
</organism>
<sequence>METKDSLPSCSDSEGKELEQMHKEAHILKESSMTSFKALKTTIQRLTRKDFLNCYMFKCAFPRLFDTYSRTFKLALNDNMDYIEAQLHQDKLHKTNSMNAFKMLKTPFQKFFHSVIKSL</sequence>
<reference evidence="1" key="2">
    <citation type="submission" date="2022-01" db="EMBL/GenBank/DDBJ databases">
        <authorList>
            <person name="Yamashiro T."/>
            <person name="Shiraishi A."/>
            <person name="Satake H."/>
            <person name="Nakayama K."/>
        </authorList>
    </citation>
    <scope>NUCLEOTIDE SEQUENCE</scope>
</reference>
<evidence type="ECO:0000313" key="2">
    <source>
        <dbReference type="Proteomes" id="UP001151760"/>
    </source>
</evidence>
<reference evidence="1" key="1">
    <citation type="journal article" date="2022" name="Int. J. Mol. Sci.">
        <title>Draft Genome of Tanacetum Coccineum: Genomic Comparison of Closely Related Tanacetum-Family Plants.</title>
        <authorList>
            <person name="Yamashiro T."/>
            <person name="Shiraishi A."/>
            <person name="Nakayama K."/>
            <person name="Satake H."/>
        </authorList>
    </citation>
    <scope>NUCLEOTIDE SEQUENCE</scope>
</reference>
<name>A0ABQ5C5N8_9ASTR</name>
<accession>A0ABQ5C5N8</accession>
<dbReference type="EMBL" id="BQNB010013876">
    <property type="protein sequence ID" value="GJT21286.1"/>
    <property type="molecule type" value="Genomic_DNA"/>
</dbReference>
<proteinExistence type="predicted"/>